<dbReference type="EMBL" id="CAJOBJ010059814">
    <property type="protein sequence ID" value="CAF4412958.1"/>
    <property type="molecule type" value="Genomic_DNA"/>
</dbReference>
<proteinExistence type="predicted"/>
<organism evidence="2 3">
    <name type="scientific">Rotaria magnacalcarata</name>
    <dbReference type="NCBI Taxonomy" id="392030"/>
    <lineage>
        <taxon>Eukaryota</taxon>
        <taxon>Metazoa</taxon>
        <taxon>Spiralia</taxon>
        <taxon>Gnathifera</taxon>
        <taxon>Rotifera</taxon>
        <taxon>Eurotatoria</taxon>
        <taxon>Bdelloidea</taxon>
        <taxon>Philodinida</taxon>
        <taxon>Philodinidae</taxon>
        <taxon>Rotaria</taxon>
    </lineage>
</organism>
<gene>
    <name evidence="1" type="ORF">BYL167_LOCUS24146</name>
    <name evidence="2" type="ORF">GIL414_LOCUS30713</name>
</gene>
<evidence type="ECO:0000313" key="1">
    <source>
        <dbReference type="EMBL" id="CAF4214901.1"/>
    </source>
</evidence>
<evidence type="ECO:0000313" key="3">
    <source>
        <dbReference type="Proteomes" id="UP000681720"/>
    </source>
</evidence>
<dbReference type="Proteomes" id="UP000681967">
    <property type="component" value="Unassembled WGS sequence"/>
</dbReference>
<name>A0A8S2VRA0_9BILA</name>
<dbReference type="EMBL" id="CAJOBH010019844">
    <property type="protein sequence ID" value="CAF4214901.1"/>
    <property type="molecule type" value="Genomic_DNA"/>
</dbReference>
<dbReference type="Proteomes" id="UP000681720">
    <property type="component" value="Unassembled WGS sequence"/>
</dbReference>
<feature type="non-terminal residue" evidence="2">
    <location>
        <position position="40"/>
    </location>
</feature>
<sequence length="40" mass="4434">MSIVVKDTPIPIPTNSDQPQKLKLLKIGIHASLFPNRHEG</sequence>
<dbReference type="AlphaFoldDB" id="A0A8S2VRA0"/>
<reference evidence="2" key="1">
    <citation type="submission" date="2021-02" db="EMBL/GenBank/DDBJ databases">
        <authorList>
            <person name="Nowell W R."/>
        </authorList>
    </citation>
    <scope>NUCLEOTIDE SEQUENCE</scope>
</reference>
<comment type="caution">
    <text evidence="2">The sequence shown here is derived from an EMBL/GenBank/DDBJ whole genome shotgun (WGS) entry which is preliminary data.</text>
</comment>
<protein>
    <submittedName>
        <fullName evidence="2">Uncharacterized protein</fullName>
    </submittedName>
</protein>
<evidence type="ECO:0000313" key="2">
    <source>
        <dbReference type="EMBL" id="CAF4412958.1"/>
    </source>
</evidence>
<accession>A0A8S2VRA0</accession>